<evidence type="ECO:0000256" key="6">
    <source>
        <dbReference type="ARBA" id="ARBA00022556"/>
    </source>
</evidence>
<name>A0ABV0EF06_9BURK</name>
<comment type="pathway">
    <text evidence="2 13">Glycolipid biosynthesis; lipid IV(A) biosynthesis; lipid IV(A) from (3R)-3-hydroxytetradecanoyl-[acyl-carrier-protein] and UDP-N-acetyl-alpha-D-glucosamine: step 6/6.</text>
</comment>
<evidence type="ECO:0000256" key="8">
    <source>
        <dbReference type="ARBA" id="ARBA00022741"/>
    </source>
</evidence>
<evidence type="ECO:0000256" key="9">
    <source>
        <dbReference type="ARBA" id="ARBA00022777"/>
    </source>
</evidence>
<keyword evidence="6 13" id="KW-0441">Lipid A biosynthesis</keyword>
<keyword evidence="10 13" id="KW-0067">ATP-binding</keyword>
<evidence type="ECO:0000313" key="15">
    <source>
        <dbReference type="EMBL" id="MEO1767111.1"/>
    </source>
</evidence>
<evidence type="ECO:0000256" key="14">
    <source>
        <dbReference type="SAM" id="Phobius"/>
    </source>
</evidence>
<evidence type="ECO:0000256" key="3">
    <source>
        <dbReference type="ARBA" id="ARBA00012071"/>
    </source>
</evidence>
<dbReference type="GO" id="GO:0009029">
    <property type="term" value="F:lipid-A 4'-kinase activity"/>
    <property type="evidence" value="ECO:0007669"/>
    <property type="project" value="UniProtKB-EC"/>
</dbReference>
<comment type="caution">
    <text evidence="15">The sequence shown here is derived from an EMBL/GenBank/DDBJ whole genome shotgun (WGS) entry which is preliminary data.</text>
</comment>
<reference evidence="15 16" key="1">
    <citation type="submission" date="2024-02" db="EMBL/GenBank/DDBJ databases">
        <title>New thermophilic sulfur-oxidizing bacteria from a hot springs of the Uzon caldera (Kamchatka, Russia).</title>
        <authorList>
            <person name="Dukat A.M."/>
            <person name="Elcheninov A.G."/>
            <person name="Frolov E.N."/>
        </authorList>
    </citation>
    <scope>NUCLEOTIDE SEQUENCE [LARGE SCALE GENOMIC DNA]</scope>
    <source>
        <strain evidence="15 16">AK1</strain>
    </source>
</reference>
<evidence type="ECO:0000313" key="16">
    <source>
        <dbReference type="Proteomes" id="UP001482231"/>
    </source>
</evidence>
<dbReference type="InterPro" id="IPR027417">
    <property type="entry name" value="P-loop_NTPase"/>
</dbReference>
<evidence type="ECO:0000256" key="2">
    <source>
        <dbReference type="ARBA" id="ARBA00004870"/>
    </source>
</evidence>
<evidence type="ECO:0000256" key="11">
    <source>
        <dbReference type="ARBA" id="ARBA00023098"/>
    </source>
</evidence>
<evidence type="ECO:0000256" key="1">
    <source>
        <dbReference type="ARBA" id="ARBA00002274"/>
    </source>
</evidence>
<proteinExistence type="inferred from homology"/>
<gene>
    <name evidence="13 15" type="primary">lpxK</name>
    <name evidence="15" type="ORF">V6E02_07790</name>
</gene>
<organism evidence="15 16">
    <name type="scientific">Thiobacter aerophilum</name>
    <dbReference type="NCBI Taxonomy" id="3121275"/>
    <lineage>
        <taxon>Bacteria</taxon>
        <taxon>Pseudomonadati</taxon>
        <taxon>Pseudomonadota</taxon>
        <taxon>Betaproteobacteria</taxon>
        <taxon>Burkholderiales</taxon>
        <taxon>Thiobacteraceae</taxon>
        <taxon>Thiobacter</taxon>
    </lineage>
</organism>
<keyword evidence="9 13" id="KW-0418">Kinase</keyword>
<comment type="function">
    <text evidence="1 13">Transfers the gamma-phosphate of ATP to the 4'-position of a tetraacyldisaccharide 1-phosphate intermediate (termed DS-1-P) to form tetraacyldisaccharide 1,4'-bis-phosphate (lipid IVA).</text>
</comment>
<evidence type="ECO:0000256" key="12">
    <source>
        <dbReference type="ARBA" id="ARBA00029757"/>
    </source>
</evidence>
<evidence type="ECO:0000256" key="13">
    <source>
        <dbReference type="HAMAP-Rule" id="MF_00409"/>
    </source>
</evidence>
<keyword evidence="11 13" id="KW-0443">Lipid metabolism</keyword>
<evidence type="ECO:0000256" key="7">
    <source>
        <dbReference type="ARBA" id="ARBA00022679"/>
    </source>
</evidence>
<keyword evidence="14" id="KW-0812">Transmembrane</keyword>
<evidence type="ECO:0000256" key="4">
    <source>
        <dbReference type="ARBA" id="ARBA00016436"/>
    </source>
</evidence>
<dbReference type="PANTHER" id="PTHR42724">
    <property type="entry name" value="TETRAACYLDISACCHARIDE 4'-KINASE"/>
    <property type="match status" value="1"/>
</dbReference>
<dbReference type="RefSeq" id="WP_347308220.1">
    <property type="nucleotide sequence ID" value="NZ_JBAJEX010000005.1"/>
</dbReference>
<evidence type="ECO:0000256" key="10">
    <source>
        <dbReference type="ARBA" id="ARBA00022840"/>
    </source>
</evidence>
<keyword evidence="14" id="KW-0472">Membrane</keyword>
<feature type="transmembrane region" description="Helical" evidence="14">
    <location>
        <begin position="23"/>
        <end position="41"/>
    </location>
</feature>
<dbReference type="Pfam" id="PF02606">
    <property type="entry name" value="LpxK"/>
    <property type="match status" value="1"/>
</dbReference>
<evidence type="ECO:0000256" key="5">
    <source>
        <dbReference type="ARBA" id="ARBA00022516"/>
    </source>
</evidence>
<keyword evidence="8 13" id="KW-0547">Nucleotide-binding</keyword>
<dbReference type="NCBIfam" id="TIGR00682">
    <property type="entry name" value="lpxK"/>
    <property type="match status" value="1"/>
</dbReference>
<dbReference type="CDD" id="cd01983">
    <property type="entry name" value="SIMIBI"/>
    <property type="match status" value="1"/>
</dbReference>
<keyword evidence="16" id="KW-1185">Reference proteome</keyword>
<keyword evidence="14" id="KW-1133">Transmembrane helix</keyword>
<dbReference type="InterPro" id="IPR003758">
    <property type="entry name" value="LpxK"/>
</dbReference>
<dbReference type="HAMAP" id="MF_00409">
    <property type="entry name" value="LpxK"/>
    <property type="match status" value="1"/>
</dbReference>
<dbReference type="PANTHER" id="PTHR42724:SF1">
    <property type="entry name" value="TETRAACYLDISACCHARIDE 4'-KINASE, MITOCHONDRIAL-RELATED"/>
    <property type="match status" value="1"/>
</dbReference>
<comment type="catalytic activity">
    <reaction evidence="13">
        <text>a lipid A disaccharide + ATP = a lipid IVA + ADP + H(+)</text>
        <dbReference type="Rhea" id="RHEA:67840"/>
        <dbReference type="ChEBI" id="CHEBI:15378"/>
        <dbReference type="ChEBI" id="CHEBI:30616"/>
        <dbReference type="ChEBI" id="CHEBI:176343"/>
        <dbReference type="ChEBI" id="CHEBI:176425"/>
        <dbReference type="ChEBI" id="CHEBI:456216"/>
        <dbReference type="EC" id="2.7.1.130"/>
    </reaction>
</comment>
<dbReference type="SUPFAM" id="SSF52540">
    <property type="entry name" value="P-loop containing nucleoside triphosphate hydrolases"/>
    <property type="match status" value="1"/>
</dbReference>
<keyword evidence="5 13" id="KW-0444">Lipid biosynthesis</keyword>
<dbReference type="EC" id="2.7.1.130" evidence="3 13"/>
<sequence>MASTSFREFLSCWLQSQWARFTTWHALLLPLAALFGLAAALRRSLYRLGWLTVTRLSVPVLVVGNIAVGGTGKTPLVIALARRLREAGYHPGIVSRGYGGVVGLPRAVSPQSDPLQVGDEPVLLARASGCPVWVGRARVQTAQALLAQHPEVDLIISDDGLQHYALARDVEIVVVDAQRWFGNGQLLPAGPLREPTWRLQTVDAVVINGWLPGAPLKRHEFTMRLMGEVLYNLRNPALKARPEVFAGQTLVAMAGIGHPERFFEHLRNLGLAILPRPLPDHHRFTPADLEEAAGRPIVMTEKDAVKCAGFAGDEVWVLPVCAELDPRLLPHLLDKLRIHHGSETA</sequence>
<feature type="binding site" evidence="13">
    <location>
        <begin position="67"/>
        <end position="74"/>
    </location>
    <ligand>
        <name>ATP</name>
        <dbReference type="ChEBI" id="CHEBI:30616"/>
    </ligand>
</feature>
<dbReference type="EMBL" id="JBAJEX010000005">
    <property type="protein sequence ID" value="MEO1767111.1"/>
    <property type="molecule type" value="Genomic_DNA"/>
</dbReference>
<accession>A0ABV0EF06</accession>
<protein>
    <recommendedName>
        <fullName evidence="4 13">Tetraacyldisaccharide 4'-kinase</fullName>
        <ecNumber evidence="3 13">2.7.1.130</ecNumber>
    </recommendedName>
    <alternativeName>
        <fullName evidence="12 13">Lipid A 4'-kinase</fullName>
    </alternativeName>
</protein>
<dbReference type="Proteomes" id="UP001482231">
    <property type="component" value="Unassembled WGS sequence"/>
</dbReference>
<keyword evidence="7 13" id="KW-0808">Transferase</keyword>
<comment type="similarity">
    <text evidence="13">Belongs to the LpxK family.</text>
</comment>